<evidence type="ECO:0000256" key="16">
    <source>
        <dbReference type="ARBA" id="ARBA00022679"/>
    </source>
</evidence>
<feature type="transmembrane region" description="Helical" evidence="53">
    <location>
        <begin position="1144"/>
        <end position="1162"/>
    </location>
</feature>
<comment type="function">
    <text evidence="43">Plays a role in the regulation of viral RNA replication.</text>
</comment>
<evidence type="ECO:0000256" key="22">
    <source>
        <dbReference type="ARBA" id="ARBA00022804"/>
    </source>
</evidence>
<evidence type="ECO:0000256" key="42">
    <source>
        <dbReference type="ARBA" id="ARBA00023303"/>
    </source>
</evidence>
<feature type="transmembrane region" description="Helical" evidence="53">
    <location>
        <begin position="1252"/>
        <end position="1269"/>
    </location>
</feature>
<dbReference type="GO" id="GO:0030430">
    <property type="term" value="C:host cell cytoplasm"/>
    <property type="evidence" value="ECO:0007669"/>
    <property type="project" value="UniProtKB-SubCell"/>
</dbReference>
<feature type="domain" description="Helicase ATP-binding" evidence="55">
    <location>
        <begin position="1931"/>
        <end position="2089"/>
    </location>
</feature>
<dbReference type="SMART" id="SM00487">
    <property type="entry name" value="DEXDc"/>
    <property type="match status" value="1"/>
</dbReference>
<dbReference type="InterPro" id="IPR042309">
    <property type="entry name" value="Pestivirus_E2_A"/>
</dbReference>
<evidence type="ECO:0000256" key="39">
    <source>
        <dbReference type="ARBA" id="ARBA00023200"/>
    </source>
</evidence>
<dbReference type="InterPro" id="IPR032843">
    <property type="entry name" value="Jiv"/>
</dbReference>
<feature type="active site" description="Charge relay system; for serine protease NS3 activity" evidence="50">
    <location>
        <position position="1881"/>
    </location>
</feature>
<dbReference type="GO" id="GO:0017111">
    <property type="term" value="F:ribonucleoside triphosphate phosphatase activity"/>
    <property type="evidence" value="ECO:0007669"/>
    <property type="project" value="UniProtKB-EC"/>
</dbReference>
<dbReference type="GO" id="GO:0019062">
    <property type="term" value="P:virion attachment to host cell"/>
    <property type="evidence" value="ECO:0007669"/>
    <property type="project" value="UniProtKB-KW"/>
</dbReference>
<feature type="compositionally biased region" description="Polar residues" evidence="52">
    <location>
        <begin position="169"/>
        <end position="179"/>
    </location>
</feature>
<feature type="domain" description="Helicase C-terminal" evidence="56">
    <location>
        <begin position="2102"/>
        <end position="2272"/>
    </location>
</feature>
<dbReference type="PROSITE" id="PS51194">
    <property type="entry name" value="HELICASE_CTER"/>
    <property type="match status" value="1"/>
</dbReference>
<feature type="site" description="Cleavage; by autolysis" evidence="51">
    <location>
        <begin position="168"/>
        <end position="169"/>
    </location>
</feature>
<comment type="catalytic activity">
    <reaction evidence="49">
        <text>ATP + H2O = ADP + phosphate + H(+)</text>
        <dbReference type="Rhea" id="RHEA:13065"/>
        <dbReference type="ChEBI" id="CHEBI:15377"/>
        <dbReference type="ChEBI" id="CHEBI:15378"/>
        <dbReference type="ChEBI" id="CHEBI:30616"/>
        <dbReference type="ChEBI" id="CHEBI:43474"/>
        <dbReference type="ChEBI" id="CHEBI:456216"/>
        <dbReference type="EC" id="3.6.4.13"/>
    </reaction>
</comment>
<evidence type="ECO:0000256" key="2">
    <source>
        <dbReference type="ARBA" id="ARBA00004192"/>
    </source>
</evidence>
<feature type="region of interest" description="Disordered" evidence="52">
    <location>
        <begin position="169"/>
        <end position="206"/>
    </location>
</feature>
<evidence type="ECO:0000259" key="58">
    <source>
        <dbReference type="PROSITE" id="PS51692"/>
    </source>
</evidence>
<organism evidence="60">
    <name type="scientific">Bovine viral diarrhea virus 2</name>
    <dbReference type="NCBI Taxonomy" id="54315"/>
    <lineage>
        <taxon>Viruses</taxon>
        <taxon>Riboviria</taxon>
        <taxon>Orthornavirae</taxon>
        <taxon>Kitrinoviricota</taxon>
        <taxon>Flasuviricetes</taxon>
        <taxon>Amarillovirales</taxon>
        <taxon>Flaviviridae</taxon>
        <taxon>Pestivirus</taxon>
        <taxon>Pestivirus tauri</taxon>
    </lineage>
</organism>
<dbReference type="InterPro" id="IPR021824">
    <property type="entry name" value="Capsid-C_pestivirus"/>
</dbReference>
<keyword evidence="30" id="KW-0693">Viral RNA replication</keyword>
<dbReference type="GO" id="GO:0033644">
    <property type="term" value="C:host cell membrane"/>
    <property type="evidence" value="ECO:0007669"/>
    <property type="project" value="UniProtKB-SubCell"/>
</dbReference>
<dbReference type="GO" id="GO:0005524">
    <property type="term" value="F:ATP binding"/>
    <property type="evidence" value="ECO:0007669"/>
    <property type="project" value="UniProtKB-KW"/>
</dbReference>
<keyword evidence="9" id="KW-0696">RNA-directed RNA polymerase</keyword>
<dbReference type="Gene3D" id="2.60.40.4200">
    <property type="entry name" value="Pestivirus envelope glycoprotein E2, C-terminal domain"/>
    <property type="match status" value="1"/>
</dbReference>
<evidence type="ECO:0000259" key="57">
    <source>
        <dbReference type="PROSITE" id="PS51535"/>
    </source>
</evidence>
<dbReference type="PRINTS" id="PR00729">
    <property type="entry name" value="CDVENDOPTASE"/>
</dbReference>
<dbReference type="GO" id="GO:0039654">
    <property type="term" value="P:fusion of virus membrane with host endosome membrane"/>
    <property type="evidence" value="ECO:0007669"/>
    <property type="project" value="UniProtKB-KW"/>
</dbReference>
<keyword evidence="7" id="KW-0813">Transport</keyword>
<evidence type="ECO:0000259" key="59">
    <source>
        <dbReference type="PROSITE" id="PS51876"/>
    </source>
</evidence>
<evidence type="ECO:0000256" key="50">
    <source>
        <dbReference type="PROSITE-ProRule" id="PRU00868"/>
    </source>
</evidence>
<keyword evidence="18" id="KW-0548">Nucleotidyltransferase</keyword>
<evidence type="ECO:0000256" key="46">
    <source>
        <dbReference type="ARBA" id="ARBA00034097"/>
    </source>
</evidence>
<dbReference type="InterPro" id="IPR032521">
    <property type="entry name" value="Pestivirus_E2"/>
</dbReference>
<dbReference type="GO" id="GO:0003968">
    <property type="term" value="F:RNA-directed RNA polymerase activity"/>
    <property type="evidence" value="ECO:0007669"/>
    <property type="project" value="UniProtKB-KW"/>
</dbReference>
<evidence type="ECO:0000256" key="25">
    <source>
        <dbReference type="ARBA" id="ARBA00022825"/>
    </source>
</evidence>
<evidence type="ECO:0000256" key="29">
    <source>
        <dbReference type="ARBA" id="ARBA00022931"/>
    </source>
</evidence>
<comment type="function">
    <text evidence="44">Acts as a cofactor for the NS3 protease activity.</text>
</comment>
<evidence type="ECO:0000256" key="4">
    <source>
        <dbReference type="ARBA" id="ARBA00004650"/>
    </source>
</evidence>
<dbReference type="InterPro" id="IPR043502">
    <property type="entry name" value="DNA/RNA_pol_sf"/>
</dbReference>
<dbReference type="PANTHER" id="PTHR44665">
    <property type="entry name" value="DNAJ HOMOLOG SUBFAMILY C MEMBER 14"/>
    <property type="match status" value="1"/>
</dbReference>
<keyword evidence="27" id="KW-0946">Virion</keyword>
<comment type="catalytic activity">
    <reaction evidence="1">
        <text>Leu is conserved at position P1 for all four cleavage sites. Alanine is found at position P1' of the NS4A-NS4B cleavage site, whereas serine is found at position P1' of the NS3-NS4A, NS4B-NS5A and NS5A-NS5B cleavage sites.</text>
        <dbReference type="EC" id="3.4.21.113"/>
    </reaction>
</comment>
<dbReference type="Gene3D" id="3.90.730.10">
    <property type="entry name" value="Ribonuclease T2-like"/>
    <property type="match status" value="1"/>
</dbReference>
<dbReference type="InterPro" id="IPR008751">
    <property type="entry name" value="Peptidase_C53"/>
</dbReference>
<dbReference type="Pfam" id="PF00998">
    <property type="entry name" value="RdRP_3"/>
    <property type="match status" value="1"/>
</dbReference>
<keyword evidence="31 53" id="KW-1133">Transmembrane helix</keyword>
<dbReference type="GO" id="GO:0015267">
    <property type="term" value="F:channel activity"/>
    <property type="evidence" value="ECO:0007669"/>
    <property type="project" value="UniProtKB-KW"/>
</dbReference>
<dbReference type="Gene3D" id="2.60.320.20">
    <property type="entry name" value="Pestivirus envelope glycoprotein E2, domain A"/>
    <property type="match status" value="1"/>
</dbReference>
<keyword evidence="14 51" id="KW-1090">Inhibition of host innate immune response by virus</keyword>
<evidence type="ECO:0000256" key="23">
    <source>
        <dbReference type="ARBA" id="ARBA00022806"/>
    </source>
</evidence>
<keyword evidence="29 51" id="KW-1092">Inhibition of host IRF3 by virus</keyword>
<keyword evidence="13" id="KW-1162">Viral penetration into host cytoplasm</keyword>
<dbReference type="InterPro" id="IPR049486">
    <property type="entry name" value="NS3-hel_C_flaviviridae"/>
</dbReference>
<dbReference type="InterPro" id="IPR042311">
    <property type="entry name" value="Pestivirus_E2_D"/>
</dbReference>
<dbReference type="CDD" id="cd23201">
    <property type="entry name" value="Pestivirus_RdRp"/>
    <property type="match status" value="1"/>
</dbReference>
<dbReference type="FunFam" id="3.40.50.300:FF:001125">
    <property type="entry name" value="Genome polyprotein"/>
    <property type="match status" value="1"/>
</dbReference>
<keyword evidence="21 50" id="KW-0378">Hydrolase</keyword>
<dbReference type="InterPro" id="IPR011492">
    <property type="entry name" value="Flavi_DEAD"/>
</dbReference>
<keyword evidence="39" id="KW-1035">Host cytoplasm</keyword>
<dbReference type="PANTHER" id="PTHR44665:SF1">
    <property type="entry name" value="DNAJ HOMOLOG SUBFAMILY C MEMBER 14"/>
    <property type="match status" value="1"/>
</dbReference>
<name>A0A3S9KG07_9FLAV</name>
<dbReference type="Pfam" id="PF00271">
    <property type="entry name" value="Helicase_C"/>
    <property type="match status" value="1"/>
</dbReference>
<dbReference type="Pfam" id="PF20907">
    <property type="entry name" value="Flav_NS3-hel_C"/>
    <property type="match status" value="1"/>
</dbReference>
<keyword evidence="35" id="KW-0342">GTP-binding</keyword>
<evidence type="ECO:0000256" key="1">
    <source>
        <dbReference type="ARBA" id="ARBA00001160"/>
    </source>
</evidence>
<keyword evidence="12" id="KW-0945">Host-virus interaction</keyword>
<dbReference type="Gene3D" id="2.30.140.40">
    <property type="entry name" value="Pestivirus Npro endopeptidase C53, interaction domain"/>
    <property type="match status" value="1"/>
</dbReference>
<evidence type="ECO:0000256" key="36">
    <source>
        <dbReference type="ARBA" id="ARBA00023136"/>
    </source>
</evidence>
<dbReference type="SUPFAM" id="SSF52540">
    <property type="entry name" value="P-loop containing nucleoside triphosphate hydrolases"/>
    <property type="match status" value="1"/>
</dbReference>
<keyword evidence="33" id="KW-1072">Activation of host autophagy by virus</keyword>
<dbReference type="GO" id="GO:0039520">
    <property type="term" value="P:symbiont-mediated activation of host autophagy"/>
    <property type="evidence" value="ECO:0007669"/>
    <property type="project" value="UniProtKB-KW"/>
</dbReference>
<dbReference type="SUPFAM" id="SSF56672">
    <property type="entry name" value="DNA/RNA polymerases"/>
    <property type="match status" value="1"/>
</dbReference>
<evidence type="ECO:0000256" key="6">
    <source>
        <dbReference type="ARBA" id="ARBA00020107"/>
    </source>
</evidence>
<evidence type="ECO:0000256" key="26">
    <source>
        <dbReference type="ARBA" id="ARBA00022840"/>
    </source>
</evidence>
<keyword evidence="42" id="KW-0407">Ion channel</keyword>
<evidence type="ECO:0000256" key="8">
    <source>
        <dbReference type="ARBA" id="ARBA00022482"/>
    </source>
</evidence>
<keyword evidence="22" id="KW-1161">Viral attachment to host cell</keyword>
<feature type="domain" description="Peptidase C53" evidence="59">
    <location>
        <begin position="1"/>
        <end position="168"/>
    </location>
</feature>
<dbReference type="Pfam" id="PF07652">
    <property type="entry name" value="Flavi_DEAD"/>
    <property type="match status" value="1"/>
</dbReference>
<feature type="transmembrane region" description="Helical" evidence="53">
    <location>
        <begin position="1072"/>
        <end position="1096"/>
    </location>
</feature>
<feature type="compositionally biased region" description="Basic and acidic residues" evidence="52">
    <location>
        <begin position="182"/>
        <end position="206"/>
    </location>
</feature>
<dbReference type="InterPro" id="IPR042542">
    <property type="entry name" value="Peptidase_C53_interaction"/>
</dbReference>
<keyword evidence="37" id="KW-1015">Disulfide bond</keyword>
<keyword evidence="34" id="KW-0406">Ion transport</keyword>
<dbReference type="GO" id="GO:0004197">
    <property type="term" value="F:cysteine-type endopeptidase activity"/>
    <property type="evidence" value="ECO:0007669"/>
    <property type="project" value="UniProtKB-UniRule"/>
</dbReference>
<dbReference type="GO" id="GO:0005525">
    <property type="term" value="F:GTP binding"/>
    <property type="evidence" value="ECO:0007669"/>
    <property type="project" value="UniProtKB-KW"/>
</dbReference>
<dbReference type="InterPro" id="IPR001650">
    <property type="entry name" value="Helicase_C-like"/>
</dbReference>
<evidence type="ECO:0000259" key="54">
    <source>
        <dbReference type="PROSITE" id="PS50507"/>
    </source>
</evidence>
<dbReference type="GO" id="GO:0034220">
    <property type="term" value="P:monoatomic ion transmembrane transport"/>
    <property type="evidence" value="ECO:0007669"/>
    <property type="project" value="UniProtKB-KW"/>
</dbReference>
<dbReference type="GO" id="GO:0055036">
    <property type="term" value="C:virion membrane"/>
    <property type="evidence" value="ECO:0007669"/>
    <property type="project" value="UniProtKB-SubCell"/>
</dbReference>
<evidence type="ECO:0000256" key="15">
    <source>
        <dbReference type="ARBA" id="ARBA00022670"/>
    </source>
</evidence>
<evidence type="ECO:0000256" key="5">
    <source>
        <dbReference type="ARBA" id="ARBA00010133"/>
    </source>
</evidence>
<feature type="transmembrane region" description="Helical" evidence="53">
    <location>
        <begin position="1033"/>
        <end position="1052"/>
    </location>
</feature>
<evidence type="ECO:0000256" key="12">
    <source>
        <dbReference type="ARBA" id="ARBA00022581"/>
    </source>
</evidence>
<evidence type="ECO:0000256" key="53">
    <source>
        <dbReference type="SAM" id="Phobius"/>
    </source>
</evidence>
<evidence type="ECO:0000256" key="48">
    <source>
        <dbReference type="ARBA" id="ARBA00047631"/>
    </source>
</evidence>
<dbReference type="GO" id="GO:0033897">
    <property type="term" value="F:ribonuclease T2 activity"/>
    <property type="evidence" value="ECO:0007669"/>
    <property type="project" value="InterPro"/>
</dbReference>
<dbReference type="PROSITE" id="PS51535">
    <property type="entry name" value="PESTIVIRUS_NS3PRO"/>
    <property type="match status" value="1"/>
</dbReference>
<dbReference type="PROSITE" id="PS50507">
    <property type="entry name" value="RDRP_SSRNA_POS"/>
    <property type="match status" value="1"/>
</dbReference>
<feature type="domain" description="RdRp catalytic" evidence="54">
    <location>
        <begin position="3648"/>
        <end position="3771"/>
    </location>
</feature>
<dbReference type="Pfam" id="PF14901">
    <property type="entry name" value="Jiv90"/>
    <property type="match status" value="1"/>
</dbReference>
<dbReference type="GO" id="GO:0039548">
    <property type="term" value="P:symbiont-mediated suppression of host cytoplasmic pattern recognition receptor signaling pathway via inhibition of IRF3 activity"/>
    <property type="evidence" value="ECO:0007669"/>
    <property type="project" value="UniProtKB-KW"/>
</dbReference>
<evidence type="ECO:0000256" key="7">
    <source>
        <dbReference type="ARBA" id="ARBA00022448"/>
    </source>
</evidence>
<dbReference type="PROSITE" id="PS51692">
    <property type="entry name" value="PESTIVIRUS_NS2_PRO"/>
    <property type="match status" value="1"/>
</dbReference>
<evidence type="ECO:0000256" key="34">
    <source>
        <dbReference type="ARBA" id="ARBA00023065"/>
    </source>
</evidence>
<keyword evidence="32" id="KW-1182">Viral ion channel</keyword>
<comment type="catalytic activity">
    <reaction evidence="48">
        <text>a ribonucleoside 5'-triphosphate + H2O = a ribonucleoside 5'-diphosphate + phosphate + H(+)</text>
        <dbReference type="Rhea" id="RHEA:23680"/>
        <dbReference type="ChEBI" id="CHEBI:15377"/>
        <dbReference type="ChEBI" id="CHEBI:15378"/>
        <dbReference type="ChEBI" id="CHEBI:43474"/>
        <dbReference type="ChEBI" id="CHEBI:57930"/>
        <dbReference type="ChEBI" id="CHEBI:61557"/>
        <dbReference type="EC" id="3.6.1.15"/>
    </reaction>
</comment>
<sequence length="4028" mass="453203">MELFSNELLYKTYKQKPAGVVEPVYDVNGRPLFGESSDLHPQSTLKLPHQRGSANILTNARSLPRKGDCRRGNVYGAVSGIYIKPGPIYYQDYAGPVYHRAPLELCREASMCETTRRVGRVTGSDGKLYHIYICIDGCILLKRATRNQPEVLKWVYNRLDCPLWVTSCSDEGSKSATSKKQPKPDRIEKGKMKIAPKETEKDCKTRPPDATIVVEGVKYQVKKKGKVRGKNTQDGLYHNKNKPPESRKKLEKALLAWAILAAVLLQLVTGENITQWNLMDNGTEGIQQAMFLRGVNRSLHGIWPEKICTGVPTHLATDYELKEIVGMMDASEKTNYTCCRLQRHEWNKHGWCNWFHIEPWIWLMNKTQNNLTEGQPLRECAVTCRYDKETELNIVTQARDRPTTLTGCKKGKNFSFAGVILDGPCNFKVSVEDVLFKEHDCGNMLQETAIQLLDGATNTIEGARVGTAKLTTWLGKQLGILGKKLENKSKAWFGAHAASPYCKVERKIGYIWYTKNCTPACLPRNTKIIGPGKFDTNAEDGKILHEMGGHLSEFVLLSLVVLSDFAPETASAIYLVLHFAIPQNHVDVDTCDKNQLNLTVATTVAEVIPGTVWNLGKYVCIRPDWWPYETTTVFVLEEAGQVIKLGLRAIRDLTRIWNAATTTAFLIFLVKALRGQLIQGLLWLMLITGAQGFPECKEGFQYAISKDRKMGLLGPESLTTTWHLPTKKIVDSMVSVWCEGKDLKILKTCTKEERYLVAVHERALSTSAEFMQISDGTIGPDVIDMPDDFEFGLCPCDSKPVIKGKFNASLLNGPAFQMVCPQGWTGTVECTLVNQDTLDTTVIRTYRRTTPFQRRKWCTYEKIIGEDIHECILGGNWTCITGGHSGLKDGPIKKCKWCGYDFVNSEGLPHYPIGKCMLIKESGYRYVDDTSCDRGGVAIVPTGTVKCRIGNVTVQVIATNNDLGPMPCSPAEVIASEGPVEKTACTFNYSRTLPNKYYEPRDRYFQQYMLKGEWQYWFDLDSVDHHKDYFSEFIIIAVVALLGGKYVLWLLITYTILSEQMAMGAGVSTEEIVMIGNLLTHSDIEVVVYFLLLYLIVKEELVRKWVILVYHILVANPMKTTGVILLMLGGVVKASRINADDQSAMDPCFLLVTGVVAVLMIARREPATLPLIVALLAIRTSGFLLSASIDVTVAVVLIVLLLASYVTDYFRYKKWLQFSFSLIAGIFIIRSLKHINQMEVPEISMPSWRPLALVFFYITSTAITTNWDIDLAGFLLQWAPAVIMMATMWADFLTLIIVLPSYELSKLYFLKNVRTDVEKNWLGKVKYRQISSVYDICDSEEAVYLFPSRHKSGSRPDFILPFLKAVLISCISSQWQMVYISYLILEITYYMHRKIIDEVSGGANFLSRLIAAIIELNWAIDDEECKGLKKLYLLSGRVKNLIVKHKVRNEAVHRWFGEEEIYGAPKVITIIKASTLSKNRHCIICTICEGKEWNGANCPKCGRQGKPITCGMTLADFEEKHYKKIFIREVQEAMNTMMCSRCQGKHRRFETDREPKSARYCAECNRLHPAEEGDFWAESSMLGLKITYFALMDGKVYDITEWAGCQRVGISPDTHRVPCHISFGSRMPGTSGRQRATPDAPPADLQDFLSRIFQVPQARCPRHDGPFRPEYKGYVQYTARGQLFLRNLPILATKMKLLMVGNLGAEVGDLEHLGWVLRGPAVCKKITNHEKCHVNIMDKLTAFLESCLEAQPLGHLWRFPTALLKVRRGLETGWAYTHQGGISSVDHVTAGKDLLVCDSMGRTRVVCHSNNKMTDETEYGIKTDSGCPEGARCYVLNPEAVNISGTKGAMVHLQKTGGEFTCVTASGTPAFFDLKNLKGWSGLPIFEASSGRVVGRVKVGKNEDSKPTKLMSGIQTVSKSQTDLADIVKKLTSMNRGEFKQITLATGAGKTTELPRSVIEEIGRHKRVLVLIPLRAAAESVYQYMRVKYPSISFNLRIGDMKEGDMATGITYASYGYFCQLPQPKLRAAMVEYSYIFLDEYHCATPEQLAIIGKIHRFAENLRVVAMTATPAGTVTTTGQKHPIEEFIAPEVMKGEDLGSEYLDIAGLKIPTEEMKGNMLVFVPTRNMAVETAKKLKAKGYNSGYYYSGENPENLRVVTSQSPYVVVATNAIESGVTLPDLDTVVDTGLKCEKRVRISSKMPFIVTGLKRMAVTIGEQAQRRGRVGRVKPGRYYRSQETASGSKDYHYDLLQAQRYGIEDGINVTKSFREMNYDWSLYEEDSLMITQLEVLNNLLISEDLPAAVKNIMARTDHPEPIQLAYNSYENQVPVLFPKIKNGEVTDSYENYTYLNARKLGEDVPAYVYATEDEDLAVDLLGMDWPDPGNQQVVETGRALKQVTGLSTAENALLIALFGYVGYQTLSKRHIPMITDIYTLEDHRLEDTTHLQFAPNAIRTDGKDSELKELAVGDLDKYVDALVDYSKQGMKFIKVQAEKVRDSQSTKEGLQNIKEYVDKFIQSLTENKEEIIRYGLWGVHTALYKSLAARLGHETAFATLVVKWLAFGGETVSAHIKQVAVDLVVYYIINKPSFPGDTETQQEGRRFVASLFISALATYTYKTWNYNNLQRVVEPALAYLPYATSALKLFAPTRLESVVILSSTIYKTYLSIRKGKSDGLLGTGISAAMEILNQNPISVGISVMLGVGAIAAHNAIESSEQKRTLLMKVFVKNFLDQAATDELVKENPEKIIMALFEAVQTIGNPLRLIYHLYGVYYKGWEAKELAEKTAGRNLFTLIMFEAFELLGMDSEGKIRNLSGNYILDLIFNLHNKLNKGLKKLVLGWAPAPFSCDWTPSDERISLPHNNYLRVETRCPCGYEMKAIKNVAGKLTKVEEKGPFLCRNRLGRGPPNFKVTKFYDDDLKEVKPVARLEGQVDLYYKGVTAKLDYNNGKVLLATNKWEVDHAFLTRLVKKHTGIGFKGAYLGDRPDHQDLVDRDCATITKNSVQFLKMKKGCAFTYDLTISNLVRLIELVHKNNLQEREIPTVTVTTWLAYSFVNEDLGTIKPVLGEKVIPEPPEELSLQPTVGLVTTETAITITGEAEVMTTGITPVVEMKEEPQLDHQSTTLKVGLKEGEYPGPGVNPNHLVEVIDEKDDRPFVLIIGNKGSTSNRARTAKNIRLYKGNNPREIRDLMSQGRILTVALKELDPELKELVDYKGTFLNREALEALSLGKPIKRKTTAAMIRRLIEPEVEEELPDWFQAEEPLFLEAKIQNDLYHLIGSVDSIKSKAKELGATDNTKIVKEVGARTYTMKLSSWSTQVTKKQMSLAPLFEELLLKCPPCSKISKGHMVSAYQLAQGNWEPLGCGVYMGTIPARRLKIHPYEAYLKLKELLEVESSRITAKESIIREHNTWILRKVRHEGNLRTKSMINPGKISDQLCRDGHKRNIYNKIIGSTMASAGIRLEKLPVVRAQTDTTSFHQAIREKIDKPENKQTPELHEELMKVFDCLKIPELKESYDEVSWEQLEAGINRKGAAGYLESKNIGEVLDTEKHIVEQLIKDLRKGKKIKYYETAIPKNEKRDVSDDWEAGDFVDEKKPRVIQYPDAKVRLAITKMMYKWVKQKPVVIPGYEGKTPLFDIFNKVKKEWDSFQDPVAVSFDTKAWDTQVTSRDLMLIRDIQKYYFKRSTHKFLDTITEHMVEVPVITADGEVYIRNGQRGSGQPDTSAGNSMLNVLTMIYAFCKSTGIPYRGFSRVARIHVCGDDGFLITERGLGLKFSEKGMQILHEAGKPQKITEGDRMKVAYRFEDIEFCSHTPVPVRWADNTSSYMAGRSTATILAKMATRLDSSGERGSTAYEKAVAFSFLLMYSWNPVVRRICLLVLSQFPEISPSKNTIYYYQGDPIAAYREVIGKQLCELKRTGFEKLAGLNLSMTTLGIWTKHSSKRLIQDCVEIGKREGNWLVNADRLIAGKTGKFYIPSTGVTLLGKHYEEINLKQKAAQPPIEGVDRYKLGPIVNVILRRLRVMLMTVASGSW</sequence>
<evidence type="ECO:0000256" key="51">
    <source>
        <dbReference type="PROSITE-ProRule" id="PRU01224"/>
    </source>
</evidence>
<keyword evidence="40" id="KW-0899">Viral immunoevasion</keyword>
<keyword evidence="20" id="KW-0547">Nucleotide-binding</keyword>
<dbReference type="InterPro" id="IPR030399">
    <property type="entry name" value="NS2_C74"/>
</dbReference>
<dbReference type="InterPro" id="IPR036430">
    <property type="entry name" value="RNase_T2-like_sf"/>
</dbReference>
<keyword evidence="28" id="KW-1043">Host membrane</keyword>
<feature type="transmembrane region" description="Helical" evidence="53">
    <location>
        <begin position="1275"/>
        <end position="1299"/>
    </location>
</feature>
<evidence type="ECO:0000256" key="3">
    <source>
        <dbReference type="ARBA" id="ARBA00004242"/>
    </source>
</evidence>
<evidence type="ECO:0000256" key="9">
    <source>
        <dbReference type="ARBA" id="ARBA00022484"/>
    </source>
</evidence>
<keyword evidence="19" id="KW-0540">Nuclease</keyword>
<feature type="active site" description="For N-terminal protease activity" evidence="51">
    <location>
        <position position="69"/>
    </location>
</feature>
<comment type="similarity">
    <text evidence="5">Belongs to the pestivirus polyprotein family.</text>
</comment>
<evidence type="ECO:0000259" key="55">
    <source>
        <dbReference type="PROSITE" id="PS51192"/>
    </source>
</evidence>
<evidence type="ECO:0000256" key="20">
    <source>
        <dbReference type="ARBA" id="ARBA00022741"/>
    </source>
</evidence>
<dbReference type="FunFam" id="3.30.70.270:FF:000083">
    <property type="entry name" value="Genome polyprotein"/>
    <property type="match status" value="1"/>
</dbReference>
<accession>A0A3S9KG07</accession>
<comment type="function">
    <text evidence="45">Leader cysteine autoprotease that cleaves itself from the nascent polyprotein during translation of the viral mRNA. Once released, plays a role in the inhibition of host innate immune response by interacting with host IRF3 and inducing its proteasomal degradation.</text>
</comment>
<evidence type="ECO:0000256" key="37">
    <source>
        <dbReference type="ARBA" id="ARBA00023157"/>
    </source>
</evidence>
<dbReference type="CDD" id="cd17931">
    <property type="entry name" value="DEXHc_viral_Ns3"/>
    <property type="match status" value="1"/>
</dbReference>
<dbReference type="GO" id="GO:0070008">
    <property type="term" value="F:serine-type exopeptidase activity"/>
    <property type="evidence" value="ECO:0007669"/>
    <property type="project" value="InterPro"/>
</dbReference>
<evidence type="ECO:0000256" key="38">
    <source>
        <dbReference type="ARBA" id="ARBA00023180"/>
    </source>
</evidence>
<evidence type="ECO:0000256" key="32">
    <source>
        <dbReference type="ARBA" id="ARBA00023039"/>
    </source>
</evidence>
<keyword evidence="10" id="KW-1168">Fusion of virus membrane with host membrane</keyword>
<evidence type="ECO:0000256" key="17">
    <source>
        <dbReference type="ARBA" id="ARBA00022692"/>
    </source>
</evidence>
<evidence type="ECO:0000256" key="18">
    <source>
        <dbReference type="ARBA" id="ARBA00022695"/>
    </source>
</evidence>
<dbReference type="PROSITE" id="PS51192">
    <property type="entry name" value="HELICASE_ATP_BIND_1"/>
    <property type="match status" value="1"/>
</dbReference>
<evidence type="ECO:0000256" key="31">
    <source>
        <dbReference type="ARBA" id="ARBA00022989"/>
    </source>
</evidence>
<comment type="subunit">
    <text evidence="47">Homodimer; disulfide-linked. Heterodimer with E1; disulfide-linked.</text>
</comment>
<keyword evidence="11" id="KW-1170">Fusion of virus membrane with host endosomal membrane</keyword>
<dbReference type="SMART" id="SM00490">
    <property type="entry name" value="HELICc"/>
    <property type="match status" value="1"/>
</dbReference>
<feature type="transmembrane region" description="Helical" evidence="53">
    <location>
        <begin position="656"/>
        <end position="673"/>
    </location>
</feature>
<evidence type="ECO:0000256" key="49">
    <source>
        <dbReference type="ARBA" id="ARBA00047984"/>
    </source>
</evidence>
<keyword evidence="38" id="KW-0325">Glycoprotein</keyword>
<dbReference type="Gene3D" id="2.60.40.3000">
    <property type="entry name" value="Pestivirus envelope glycoprotein E2, domain B"/>
    <property type="match status" value="1"/>
</dbReference>
<dbReference type="PROSITE" id="PS00531">
    <property type="entry name" value="RNASE_T2_2"/>
    <property type="match status" value="1"/>
</dbReference>
<evidence type="ECO:0000256" key="11">
    <source>
        <dbReference type="ARBA" id="ARBA00022510"/>
    </source>
</evidence>
<proteinExistence type="inferred from homology"/>
<dbReference type="InterPro" id="IPR052317">
    <property type="entry name" value="Viral_replicn-host_int_reg"/>
</dbReference>
<dbReference type="Pfam" id="PF05550">
    <property type="entry name" value="Peptidase_C53"/>
    <property type="match status" value="1"/>
</dbReference>
<feature type="domain" description="Peptidase C74" evidence="58">
    <location>
        <begin position="1439"/>
        <end position="1718"/>
    </location>
</feature>
<keyword evidence="8 51" id="KW-1113">Inhibition of host RLR pathway by virus</keyword>
<feature type="active site" description="For N-terminal protease activity" evidence="51">
    <location>
        <position position="49"/>
    </location>
</feature>
<keyword evidence="16" id="KW-0808">Transferase</keyword>
<evidence type="ECO:0000256" key="41">
    <source>
        <dbReference type="ARBA" id="ARBA00023296"/>
    </source>
</evidence>
<dbReference type="InterPro" id="IPR027417">
    <property type="entry name" value="P-loop_NTPase"/>
</dbReference>
<dbReference type="InterPro" id="IPR043128">
    <property type="entry name" value="Rev_trsase/Diguanyl_cyclase"/>
</dbReference>
<evidence type="ECO:0000256" key="27">
    <source>
        <dbReference type="ARBA" id="ARBA00022844"/>
    </source>
</evidence>
<evidence type="ECO:0000256" key="19">
    <source>
        <dbReference type="ARBA" id="ARBA00022722"/>
    </source>
</evidence>
<evidence type="ECO:0000256" key="24">
    <source>
        <dbReference type="ARBA" id="ARBA00022807"/>
    </source>
</evidence>
<evidence type="ECO:0000259" key="56">
    <source>
        <dbReference type="PROSITE" id="PS51194"/>
    </source>
</evidence>
<evidence type="ECO:0000256" key="45">
    <source>
        <dbReference type="ARBA" id="ARBA00023578"/>
    </source>
</evidence>
<evidence type="ECO:0000256" key="47">
    <source>
        <dbReference type="ARBA" id="ARBA00046377"/>
    </source>
</evidence>
<evidence type="ECO:0000256" key="52">
    <source>
        <dbReference type="SAM" id="MobiDB-lite"/>
    </source>
</evidence>
<dbReference type="GO" id="GO:0039694">
    <property type="term" value="P:viral RNA genome replication"/>
    <property type="evidence" value="ECO:0007669"/>
    <property type="project" value="InterPro"/>
</dbReference>
<feature type="transmembrane region" description="Helical" evidence="53">
    <location>
        <begin position="1108"/>
        <end position="1132"/>
    </location>
</feature>
<dbReference type="Pfam" id="PF05578">
    <property type="entry name" value="Peptidase_S31"/>
    <property type="match status" value="1"/>
</dbReference>
<comment type="function">
    <text evidence="46">Packages viral RNA to form a viral nucleocapsid and thereby protects viral RNA. Also plays a role in transcription regulation. Protects the incoming virus against IFN-induced effectors.</text>
</comment>
<keyword evidence="26" id="KW-0067">ATP-binding</keyword>
<feature type="transmembrane region" description="Helical" evidence="53">
    <location>
        <begin position="1358"/>
        <end position="1385"/>
    </location>
</feature>
<keyword evidence="36 53" id="KW-0472">Membrane</keyword>
<protein>
    <recommendedName>
        <fullName evidence="6">Genome polyprotein</fullName>
    </recommendedName>
</protein>
<keyword evidence="25 50" id="KW-0720">Serine protease</keyword>
<evidence type="ECO:0000256" key="10">
    <source>
        <dbReference type="ARBA" id="ARBA00022506"/>
    </source>
</evidence>
<dbReference type="PROSITE" id="PS51876">
    <property type="entry name" value="PV_NPRO"/>
    <property type="match status" value="1"/>
</dbReference>
<dbReference type="InterPro" id="IPR022120">
    <property type="entry name" value="NS2"/>
</dbReference>
<dbReference type="GO" id="GO:0050780">
    <property type="term" value="F:dopamine receptor binding"/>
    <property type="evidence" value="ECO:0007669"/>
    <property type="project" value="TreeGrafter"/>
</dbReference>
<dbReference type="Pfam" id="PF12387">
    <property type="entry name" value="Peptidase_C74"/>
    <property type="match status" value="1"/>
</dbReference>
<evidence type="ECO:0000256" key="44">
    <source>
        <dbReference type="ARBA" id="ARBA00023576"/>
    </source>
</evidence>
<keyword evidence="24 51" id="KW-0788">Thiol protease</keyword>
<keyword evidence="15 50" id="KW-0645">Protease</keyword>
<dbReference type="FunFam" id="3.40.50.300:FF:001127">
    <property type="entry name" value="Genome polyprotein"/>
    <property type="match status" value="1"/>
</dbReference>
<dbReference type="GO" id="GO:0019082">
    <property type="term" value="P:viral protein processing"/>
    <property type="evidence" value="ECO:0007669"/>
    <property type="project" value="UniProtKB-UniRule"/>
</dbReference>
<dbReference type="InterPro" id="IPR002166">
    <property type="entry name" value="RNA_pol_HCV"/>
</dbReference>
<evidence type="ECO:0000256" key="30">
    <source>
        <dbReference type="ARBA" id="ARBA00022953"/>
    </source>
</evidence>
<evidence type="ECO:0000256" key="21">
    <source>
        <dbReference type="ARBA" id="ARBA00022801"/>
    </source>
</evidence>
<dbReference type="GO" id="GO:0004252">
    <property type="term" value="F:serine-type endopeptidase activity"/>
    <property type="evidence" value="ECO:0007669"/>
    <property type="project" value="InterPro"/>
</dbReference>
<evidence type="ECO:0000256" key="14">
    <source>
        <dbReference type="ARBA" id="ARBA00022632"/>
    </source>
</evidence>
<evidence type="ECO:0000256" key="40">
    <source>
        <dbReference type="ARBA" id="ARBA00023280"/>
    </source>
</evidence>
<evidence type="ECO:0000256" key="13">
    <source>
        <dbReference type="ARBA" id="ARBA00022595"/>
    </source>
</evidence>
<dbReference type="GO" id="GO:0003724">
    <property type="term" value="F:RNA helicase activity"/>
    <property type="evidence" value="ECO:0007669"/>
    <property type="project" value="UniProtKB-EC"/>
</dbReference>
<dbReference type="Pfam" id="PF16329">
    <property type="entry name" value="Pestivirus_E2"/>
    <property type="match status" value="1"/>
</dbReference>
<reference evidence="60" key="1">
    <citation type="journal article" date="2018" name="Virology">
        <title>Identification of BVDV2b and 2c subgenotypes in the United States: Genetic and antigenic characterization.</title>
        <authorList>
            <person name="Neill J.D."/>
            <person name="Workman A.M."/>
            <person name="Hesse R."/>
            <person name="Bai J."/>
            <person name="Porter E.P."/>
            <person name="Meadors B."/>
            <person name="Anderson J."/>
            <person name="Bayles D.O."/>
            <person name="Falkenberg S.M."/>
        </authorList>
    </citation>
    <scope>NUCLEOTIDE SEQUENCE</scope>
    <source>
        <strain evidence="60">53637c</strain>
    </source>
</reference>
<keyword evidence="23" id="KW-0347">Helicase</keyword>
<evidence type="ECO:0000313" key="60">
    <source>
        <dbReference type="EMBL" id="AZQ00651.1"/>
    </source>
</evidence>
<evidence type="ECO:0000256" key="43">
    <source>
        <dbReference type="ARBA" id="ARBA00023574"/>
    </source>
</evidence>
<dbReference type="GO" id="GO:0006508">
    <property type="term" value="P:proteolysis"/>
    <property type="evidence" value="ECO:0007669"/>
    <property type="project" value="UniProtKB-KW"/>
</dbReference>
<evidence type="ECO:0000256" key="33">
    <source>
        <dbReference type="ARBA" id="ARBA00023050"/>
    </source>
</evidence>
<dbReference type="SUPFAM" id="SSF55895">
    <property type="entry name" value="Ribonuclease Rh-like"/>
    <property type="match status" value="1"/>
</dbReference>
<dbReference type="InterPro" id="IPR007094">
    <property type="entry name" value="RNA-dir_pol_PSvirus"/>
</dbReference>
<dbReference type="Pfam" id="PF11889">
    <property type="entry name" value="Capsid_pestivir"/>
    <property type="match status" value="1"/>
</dbReference>
<feature type="transmembrane region" description="Helical" evidence="53">
    <location>
        <begin position="1183"/>
        <end position="1203"/>
    </location>
</feature>
<dbReference type="Gene3D" id="3.40.50.300">
    <property type="entry name" value="P-loop containing nucleotide triphosphate hydrolases"/>
    <property type="match status" value="2"/>
</dbReference>
<dbReference type="Gene3D" id="3.30.70.270">
    <property type="match status" value="2"/>
</dbReference>
<dbReference type="InterPro" id="IPR014001">
    <property type="entry name" value="Helicase_ATP-bd"/>
</dbReference>
<feature type="active site" description="Charge relay system; for serine protease NS3 activity" evidence="50">
    <location>
        <position position="1787"/>
    </location>
</feature>
<dbReference type="GO" id="GO:0046718">
    <property type="term" value="P:symbiont entry into host cell"/>
    <property type="evidence" value="ECO:0007669"/>
    <property type="project" value="UniProtKB-KW"/>
</dbReference>
<dbReference type="InterPro" id="IPR042310">
    <property type="entry name" value="Pestivirus_E2_B"/>
</dbReference>
<comment type="subcellular location">
    <subcellularLocation>
        <location evidence="2">Host cytoplasm</location>
    </subcellularLocation>
    <subcellularLocation>
        <location evidence="3">Host membrane</location>
        <topology evidence="3">Peripheral membrane protein</topology>
    </subcellularLocation>
    <subcellularLocation>
        <location evidence="4">Virion membrane</location>
        <topology evidence="4">Peripheral membrane protein</topology>
    </subcellularLocation>
</comment>
<keyword evidence="17 53" id="KW-0812">Transmembrane</keyword>
<dbReference type="GO" id="GO:0003723">
    <property type="term" value="F:RNA binding"/>
    <property type="evidence" value="ECO:0007669"/>
    <property type="project" value="InterPro"/>
</dbReference>
<feature type="region of interest" description="Disordered" evidence="52">
    <location>
        <begin position="224"/>
        <end position="245"/>
    </location>
</feature>
<dbReference type="EMBL" id="MH231127">
    <property type="protein sequence ID" value="AZQ00651.1"/>
    <property type="molecule type" value="Genomic_RNA"/>
</dbReference>
<evidence type="ECO:0000256" key="28">
    <source>
        <dbReference type="ARBA" id="ARBA00022870"/>
    </source>
</evidence>
<feature type="domain" description="Peptidase S31" evidence="57">
    <location>
        <begin position="1719"/>
        <end position="1892"/>
    </location>
</feature>
<dbReference type="InterPro" id="IPR033130">
    <property type="entry name" value="RNase_T2_His_AS_2"/>
</dbReference>
<keyword evidence="41" id="KW-1160">Virus entry into host cell</keyword>
<evidence type="ECO:0000256" key="35">
    <source>
        <dbReference type="ARBA" id="ARBA00023134"/>
    </source>
</evidence>
<feature type="transmembrane region" description="Helical" evidence="53">
    <location>
        <begin position="1215"/>
        <end position="1232"/>
    </location>
</feature>
<dbReference type="InterPro" id="IPR000280">
    <property type="entry name" value="Pestivirus_NS3_S31"/>
</dbReference>
<feature type="active site" description="Charge relay system; for serine protease NS3 activity" evidence="50">
    <location>
        <position position="1824"/>
    </location>
</feature>